<feature type="compositionally biased region" description="Low complexity" evidence="3">
    <location>
        <begin position="161"/>
        <end position="171"/>
    </location>
</feature>
<feature type="region of interest" description="Disordered" evidence="3">
    <location>
        <begin position="522"/>
        <end position="562"/>
    </location>
</feature>
<feature type="compositionally biased region" description="Polar residues" evidence="3">
    <location>
        <begin position="31"/>
        <end position="46"/>
    </location>
</feature>
<protein>
    <recommendedName>
        <fullName evidence="4">RanBD1 domain-containing protein</fullName>
    </recommendedName>
</protein>
<dbReference type="SMART" id="SM00160">
    <property type="entry name" value="RanBD"/>
    <property type="match status" value="1"/>
</dbReference>
<feature type="domain" description="RanBD1" evidence="4">
    <location>
        <begin position="567"/>
        <end position="645"/>
    </location>
</feature>
<organism evidence="5 6">
    <name type="scientific">Allacma fusca</name>
    <dbReference type="NCBI Taxonomy" id="39272"/>
    <lineage>
        <taxon>Eukaryota</taxon>
        <taxon>Metazoa</taxon>
        <taxon>Ecdysozoa</taxon>
        <taxon>Arthropoda</taxon>
        <taxon>Hexapoda</taxon>
        <taxon>Collembola</taxon>
        <taxon>Symphypleona</taxon>
        <taxon>Sminthuridae</taxon>
        <taxon>Allacma</taxon>
    </lineage>
</organism>
<name>A0A8J2JB05_9HEXA</name>
<dbReference type="GO" id="GO:0006611">
    <property type="term" value="P:protein export from nucleus"/>
    <property type="evidence" value="ECO:0007669"/>
    <property type="project" value="TreeGrafter"/>
</dbReference>
<dbReference type="Proteomes" id="UP000708208">
    <property type="component" value="Unassembled WGS sequence"/>
</dbReference>
<feature type="compositionally biased region" description="Polar residues" evidence="3">
    <location>
        <begin position="342"/>
        <end position="361"/>
    </location>
</feature>
<accession>A0A8J2JB05</accession>
<sequence>MDMASVGPAPSIPRRNNGAQDGFSEAEQDCKITSSNHSAISPLQNLSSHTSVGVTVGGDGSADPSFFCGATAAADSNGISVTRSEYSGGGTSEQPEAVMFNPSDQGSRNSNSYSTSDSSITSSTNNYSVGGGAAAVESDLDASVESCNYRAPCLAEDDAGSSSHSEVRSSSPGLADADADVEDSPSGSEGTGSESERGGNSAPNMYAPNTVGFPPSRSSLTHCSPTPGSFGSTVKFAPGSNPFAVKGLPPGSISSSSSPGPISSSDRVPGNQNSNNSFSPSSRINAGRWGSGQPQPLKPASLNTRPIIRPSALATSLGGSGVTSSTPSGSLGSTSVFGSSSQNMTNFFDMSGADSSDQRGTASARAETGFLASTSTFGSVVETSTDIKENPNEELHGSATGKEEAEAKLAEPSLVFVPLAKSEAHSDTVSAPAQASSGLFSNSGASNNFASISSAGAVASSSSSSFSAVSQSDSDKASSFVFGSNLHARVSNVAKDQEETLPANGISSSSSESIFSAALRNVQGNTSQTSPSSSQEPASASKPLDAGTSAFGDMTEAQHADRKRRFEDVPVITGEEDEFNVLQITCRLFGFDSHTSSWTERGRGQLRLNDRTEANNDLQSRIIVRTKGSLRLMLNTNVWAGMKVDRTSNKSVRFSANDNGHLRLFLVMATVGEADQFYQALDWRIKTLKAYEDQHISQISEATSSSLAASSNNDNMENATRLTEVRRSSLVLPEEDLEGVEKPTSDDESSEGTDEENEELQNSPTKKKRFIDHPSQTSSGGPENSKETYCGFRSTPTILINNHEMKDLDVDESCLD</sequence>
<feature type="compositionally biased region" description="Low complexity" evidence="3">
    <location>
        <begin position="322"/>
        <end position="341"/>
    </location>
</feature>
<feature type="region of interest" description="Disordered" evidence="3">
    <location>
        <begin position="703"/>
        <end position="790"/>
    </location>
</feature>
<feature type="compositionally biased region" description="Polar residues" evidence="3">
    <location>
        <begin position="371"/>
        <end position="384"/>
    </location>
</feature>
<dbReference type="CDD" id="cd13180">
    <property type="entry name" value="RanBD_RanBP3"/>
    <property type="match status" value="1"/>
</dbReference>
<dbReference type="PANTHER" id="PTHR23138">
    <property type="entry name" value="RAN BINDING PROTEIN"/>
    <property type="match status" value="1"/>
</dbReference>
<dbReference type="EMBL" id="CAJVCH010043915">
    <property type="protein sequence ID" value="CAG7717216.1"/>
    <property type="molecule type" value="Genomic_DNA"/>
</dbReference>
<feature type="compositionally biased region" description="Low complexity" evidence="3">
    <location>
        <begin position="526"/>
        <end position="541"/>
    </location>
</feature>
<dbReference type="AlphaFoldDB" id="A0A8J2JB05"/>
<dbReference type="InterPro" id="IPR000156">
    <property type="entry name" value="Ran_bind_dom"/>
</dbReference>
<dbReference type="PANTHER" id="PTHR23138:SF142">
    <property type="entry name" value="RAN-BINDING PROTEIN 3B-RELATED"/>
    <property type="match status" value="1"/>
</dbReference>
<feature type="compositionally biased region" description="Polar residues" evidence="3">
    <location>
        <begin position="712"/>
        <end position="721"/>
    </location>
</feature>
<evidence type="ECO:0000313" key="5">
    <source>
        <dbReference type="EMBL" id="CAG7717216.1"/>
    </source>
</evidence>
<evidence type="ECO:0000256" key="3">
    <source>
        <dbReference type="SAM" id="MobiDB-lite"/>
    </source>
</evidence>
<feature type="compositionally biased region" description="Polar residues" evidence="3">
    <location>
        <begin position="216"/>
        <end position="232"/>
    </location>
</feature>
<evidence type="ECO:0000256" key="2">
    <source>
        <dbReference type="ARBA" id="ARBA00023242"/>
    </source>
</evidence>
<comment type="caution">
    <text evidence="5">The sequence shown here is derived from an EMBL/GenBank/DDBJ whole genome shotgun (WGS) entry which is preliminary data.</text>
</comment>
<evidence type="ECO:0000256" key="1">
    <source>
        <dbReference type="ARBA" id="ARBA00004123"/>
    </source>
</evidence>
<evidence type="ECO:0000259" key="4">
    <source>
        <dbReference type="PROSITE" id="PS50196"/>
    </source>
</evidence>
<gene>
    <name evidence="5" type="ORF">AFUS01_LOCUS6681</name>
</gene>
<feature type="region of interest" description="Disordered" evidence="3">
    <location>
        <begin position="79"/>
        <end position="132"/>
    </location>
</feature>
<feature type="compositionally biased region" description="Low complexity" evidence="3">
    <location>
        <begin position="184"/>
        <end position="201"/>
    </location>
</feature>
<dbReference type="OrthoDB" id="10250354at2759"/>
<dbReference type="InterPro" id="IPR045255">
    <property type="entry name" value="RanBP1-like"/>
</dbReference>
<evidence type="ECO:0000313" key="6">
    <source>
        <dbReference type="Proteomes" id="UP000708208"/>
    </source>
</evidence>
<dbReference type="Pfam" id="PF00638">
    <property type="entry name" value="Ran_BP1"/>
    <property type="match status" value="1"/>
</dbReference>
<feature type="compositionally biased region" description="Low complexity" evidence="3">
    <location>
        <begin position="249"/>
        <end position="285"/>
    </location>
</feature>
<feature type="region of interest" description="Disordered" evidence="3">
    <location>
        <begin position="154"/>
        <end position="407"/>
    </location>
</feature>
<feature type="compositionally biased region" description="Basic and acidic residues" evidence="3">
    <location>
        <begin position="385"/>
        <end position="407"/>
    </location>
</feature>
<keyword evidence="6" id="KW-1185">Reference proteome</keyword>
<dbReference type="GO" id="GO:0005634">
    <property type="term" value="C:nucleus"/>
    <property type="evidence" value="ECO:0007669"/>
    <property type="project" value="UniProtKB-SubCell"/>
</dbReference>
<keyword evidence="2" id="KW-0539">Nucleus</keyword>
<proteinExistence type="predicted"/>
<dbReference type="PROSITE" id="PS50196">
    <property type="entry name" value="RANBD1"/>
    <property type="match status" value="1"/>
</dbReference>
<comment type="subcellular location">
    <subcellularLocation>
        <location evidence="1">Nucleus</location>
    </subcellularLocation>
</comment>
<feature type="region of interest" description="Disordered" evidence="3">
    <location>
        <begin position="1"/>
        <end position="56"/>
    </location>
</feature>
<reference evidence="5" key="1">
    <citation type="submission" date="2021-06" db="EMBL/GenBank/DDBJ databases">
        <authorList>
            <person name="Hodson N. C."/>
            <person name="Mongue J. A."/>
            <person name="Jaron S. K."/>
        </authorList>
    </citation>
    <scope>NUCLEOTIDE SEQUENCE</scope>
</reference>
<feature type="compositionally biased region" description="Low complexity" evidence="3">
    <location>
        <begin position="107"/>
        <end position="128"/>
    </location>
</feature>
<feature type="compositionally biased region" description="Acidic residues" evidence="3">
    <location>
        <begin position="746"/>
        <end position="759"/>
    </location>
</feature>